<feature type="region of interest" description="Disordered" evidence="1">
    <location>
        <begin position="106"/>
        <end position="155"/>
    </location>
</feature>
<dbReference type="SUPFAM" id="SSF47592">
    <property type="entry name" value="SWIB/MDM2 domain"/>
    <property type="match status" value="2"/>
</dbReference>
<dbReference type="SMART" id="SM00151">
    <property type="entry name" value="SWIB"/>
    <property type="match status" value="2"/>
</dbReference>
<evidence type="ECO:0000259" key="2">
    <source>
        <dbReference type="SMART" id="SM00151"/>
    </source>
</evidence>
<dbReference type="PANTHER" id="PTHR13844">
    <property type="entry name" value="SWI/SNF-RELATED MATRIX-ASSOCIATED ACTIN-DEPENDENT REGULATOR OF CHROMATIN SUBFAMILY D"/>
    <property type="match status" value="1"/>
</dbReference>
<feature type="domain" description="SWIB" evidence="2">
    <location>
        <begin position="146"/>
        <end position="224"/>
    </location>
</feature>
<feature type="region of interest" description="Disordered" evidence="1">
    <location>
        <begin position="1"/>
        <end position="55"/>
    </location>
</feature>
<dbReference type="InterPro" id="IPR036885">
    <property type="entry name" value="SWIB_MDM2_dom_sf"/>
</dbReference>
<keyword evidence="4" id="KW-1185">Reference proteome</keyword>
<dbReference type="EMBL" id="CP126208">
    <property type="protein sequence ID" value="WIA09068.1"/>
    <property type="molecule type" value="Genomic_DNA"/>
</dbReference>
<dbReference type="SUPFAM" id="SSF109715">
    <property type="entry name" value="DEK C-terminal domain"/>
    <property type="match status" value="1"/>
</dbReference>
<reference evidence="3 4" key="1">
    <citation type="submission" date="2023-05" db="EMBL/GenBank/DDBJ databases">
        <title>A 100% complete, gapless, phased diploid assembly of the Scenedesmus obliquus UTEX 3031 genome.</title>
        <authorList>
            <person name="Biondi T.C."/>
            <person name="Hanschen E.R."/>
            <person name="Kwon T."/>
            <person name="Eng W."/>
            <person name="Kruse C.P.S."/>
            <person name="Koehler S.I."/>
            <person name="Kunde Y."/>
            <person name="Gleasner C.D."/>
            <person name="You Mak K.T."/>
            <person name="Polle J."/>
            <person name="Hovde B.T."/>
            <person name="Starkenburg S.R."/>
        </authorList>
    </citation>
    <scope>NUCLEOTIDE SEQUENCE [LARGE SCALE GENOMIC DNA]</scope>
    <source>
        <strain evidence="3 4">DOE0152z</strain>
    </source>
</reference>
<sequence length="359" mass="40161">MEPDVKHEQPAEGEQQQQQDMIAEPAEVTQQEEVKQETDAEVKEEDAPREVTDDELRERLLQMLQESDLSTVTEKMLRKQLEEQLGVKLADKKQLIRQEVMAFLAKQQQDQDGGQDGDGEADEQEGEGEEDEEEQEEKPRKRRNNSHLGSVLSEPMQAFLGAESMPRTQVVKAIWDYIKANNLQDPKDKRSIIPDAKLGTILTAPVTMFSMNKQISKHVFNRDSIMAAGSDDDDDDDDAEQQPAKKARNSSGSGGASASKPKPKPRAKSAGSGEGGEKVLKGFAKPQRISEELAAVTGQPEMSRGTLMKWLFAYIKEKDLYDPSNKRFVIADDALQKLTGEKRFMAFGAQKLFGKHFPK</sequence>
<evidence type="ECO:0000256" key="1">
    <source>
        <dbReference type="SAM" id="MobiDB-lite"/>
    </source>
</evidence>
<gene>
    <name evidence="3" type="ORF">OEZ85_008482</name>
</gene>
<dbReference type="CDD" id="cd10567">
    <property type="entry name" value="SWIB-MDM2_like"/>
    <property type="match status" value="2"/>
</dbReference>
<proteinExistence type="predicted"/>
<dbReference type="InterPro" id="IPR019835">
    <property type="entry name" value="SWIB_domain"/>
</dbReference>
<dbReference type="InterPro" id="IPR014876">
    <property type="entry name" value="DEK_C"/>
</dbReference>
<dbReference type="Pfam" id="PF08766">
    <property type="entry name" value="DEK_C"/>
    <property type="match status" value="1"/>
</dbReference>
<evidence type="ECO:0000313" key="3">
    <source>
        <dbReference type="EMBL" id="WIA09068.1"/>
    </source>
</evidence>
<accession>A0ABY8TL16</accession>
<dbReference type="InterPro" id="IPR003121">
    <property type="entry name" value="SWIB_MDM2_domain"/>
</dbReference>
<feature type="compositionally biased region" description="Acidic residues" evidence="1">
    <location>
        <begin position="230"/>
        <end position="240"/>
    </location>
</feature>
<dbReference type="Gene3D" id="1.10.245.10">
    <property type="entry name" value="SWIB/MDM2 domain"/>
    <property type="match status" value="2"/>
</dbReference>
<dbReference type="Gene3D" id="1.10.10.60">
    <property type="entry name" value="Homeodomain-like"/>
    <property type="match status" value="1"/>
</dbReference>
<feature type="domain" description="SWIB" evidence="2">
    <location>
        <begin position="283"/>
        <end position="359"/>
    </location>
</feature>
<dbReference type="Pfam" id="PF02201">
    <property type="entry name" value="SWIB"/>
    <property type="match status" value="2"/>
</dbReference>
<protein>
    <recommendedName>
        <fullName evidence="2">SWIB domain-containing protein</fullName>
    </recommendedName>
</protein>
<feature type="region of interest" description="Disordered" evidence="1">
    <location>
        <begin position="226"/>
        <end position="284"/>
    </location>
</feature>
<dbReference type="Proteomes" id="UP001244341">
    <property type="component" value="Chromosome 1b"/>
</dbReference>
<feature type="compositionally biased region" description="Acidic residues" evidence="1">
    <location>
        <begin position="113"/>
        <end position="136"/>
    </location>
</feature>
<organism evidence="3 4">
    <name type="scientific">Tetradesmus obliquus</name>
    <name type="common">Green alga</name>
    <name type="synonym">Acutodesmus obliquus</name>
    <dbReference type="NCBI Taxonomy" id="3088"/>
    <lineage>
        <taxon>Eukaryota</taxon>
        <taxon>Viridiplantae</taxon>
        <taxon>Chlorophyta</taxon>
        <taxon>core chlorophytes</taxon>
        <taxon>Chlorophyceae</taxon>
        <taxon>CS clade</taxon>
        <taxon>Sphaeropleales</taxon>
        <taxon>Scenedesmaceae</taxon>
        <taxon>Tetradesmus</taxon>
    </lineage>
</organism>
<feature type="compositionally biased region" description="Basic and acidic residues" evidence="1">
    <location>
        <begin position="1"/>
        <end position="10"/>
    </location>
</feature>
<evidence type="ECO:0000313" key="4">
    <source>
        <dbReference type="Proteomes" id="UP001244341"/>
    </source>
</evidence>
<name>A0ABY8TL16_TETOB</name>
<feature type="compositionally biased region" description="Basic and acidic residues" evidence="1">
    <location>
        <begin position="32"/>
        <end position="55"/>
    </location>
</feature>